<dbReference type="STRING" id="905079.L1K379"/>
<dbReference type="PANTHER" id="PTHR43157">
    <property type="entry name" value="PHOSPHATIDYLINOSITOL-GLYCAN BIOSYNTHESIS CLASS F PROTEIN-RELATED"/>
    <property type="match status" value="1"/>
</dbReference>
<dbReference type="EnsemblProtists" id="EKX55069">
    <property type="protein sequence ID" value="EKX55069"/>
    <property type="gene ID" value="GUITHDRAFT_63155"/>
</dbReference>
<dbReference type="AlphaFoldDB" id="L1K379"/>
<dbReference type="Pfam" id="PF00106">
    <property type="entry name" value="adh_short"/>
    <property type="match status" value="1"/>
</dbReference>
<dbReference type="SUPFAM" id="SSF51735">
    <property type="entry name" value="NAD(P)-binding Rossmann-fold domains"/>
    <property type="match status" value="1"/>
</dbReference>
<reference evidence="3" key="3">
    <citation type="submission" date="2016-03" db="UniProtKB">
        <authorList>
            <consortium name="EnsemblProtists"/>
        </authorList>
    </citation>
    <scope>IDENTIFICATION</scope>
</reference>
<dbReference type="PaxDb" id="55529-EKX55069"/>
<dbReference type="GO" id="GO:0016491">
    <property type="term" value="F:oxidoreductase activity"/>
    <property type="evidence" value="ECO:0007669"/>
    <property type="project" value="UniProtKB-KW"/>
</dbReference>
<gene>
    <name evidence="2" type="ORF">GUITHDRAFT_63155</name>
</gene>
<accession>L1K379</accession>
<evidence type="ECO:0000256" key="1">
    <source>
        <dbReference type="ARBA" id="ARBA00023002"/>
    </source>
</evidence>
<organism evidence="2">
    <name type="scientific">Guillardia theta (strain CCMP2712)</name>
    <name type="common">Cryptophyte</name>
    <dbReference type="NCBI Taxonomy" id="905079"/>
    <lineage>
        <taxon>Eukaryota</taxon>
        <taxon>Cryptophyceae</taxon>
        <taxon>Pyrenomonadales</taxon>
        <taxon>Geminigeraceae</taxon>
        <taxon>Guillardia</taxon>
    </lineage>
</organism>
<dbReference type="OrthoDB" id="191139at2759"/>
<dbReference type="eggNOG" id="KOG1208">
    <property type="taxonomic scope" value="Eukaryota"/>
</dbReference>
<reference evidence="4" key="2">
    <citation type="submission" date="2012-11" db="EMBL/GenBank/DDBJ databases">
        <authorList>
            <person name="Kuo A."/>
            <person name="Curtis B.A."/>
            <person name="Tanifuji G."/>
            <person name="Burki F."/>
            <person name="Gruber A."/>
            <person name="Irimia M."/>
            <person name="Maruyama S."/>
            <person name="Arias M.C."/>
            <person name="Ball S.G."/>
            <person name="Gile G.H."/>
            <person name="Hirakawa Y."/>
            <person name="Hopkins J.F."/>
            <person name="Rensing S.A."/>
            <person name="Schmutz J."/>
            <person name="Symeonidi A."/>
            <person name="Elias M."/>
            <person name="Eveleigh R.J."/>
            <person name="Herman E.K."/>
            <person name="Klute M.J."/>
            <person name="Nakayama T."/>
            <person name="Obornik M."/>
            <person name="Reyes-Prieto A."/>
            <person name="Armbrust E.V."/>
            <person name="Aves S.J."/>
            <person name="Beiko R.G."/>
            <person name="Coutinho P."/>
            <person name="Dacks J.B."/>
            <person name="Durnford D.G."/>
            <person name="Fast N.M."/>
            <person name="Green B.R."/>
            <person name="Grisdale C."/>
            <person name="Hempe F."/>
            <person name="Henrissat B."/>
            <person name="Hoppner M.P."/>
            <person name="Ishida K.-I."/>
            <person name="Kim E."/>
            <person name="Koreny L."/>
            <person name="Kroth P.G."/>
            <person name="Liu Y."/>
            <person name="Malik S.-B."/>
            <person name="Maier U.G."/>
            <person name="McRose D."/>
            <person name="Mock T."/>
            <person name="Neilson J.A."/>
            <person name="Onodera N.T."/>
            <person name="Poole A.M."/>
            <person name="Pritham E.J."/>
            <person name="Richards T.A."/>
            <person name="Rocap G."/>
            <person name="Roy S.W."/>
            <person name="Sarai C."/>
            <person name="Schaack S."/>
            <person name="Shirato S."/>
            <person name="Slamovits C.H."/>
            <person name="Spencer D.F."/>
            <person name="Suzuki S."/>
            <person name="Worden A.Z."/>
            <person name="Zauner S."/>
            <person name="Barry K."/>
            <person name="Bell C."/>
            <person name="Bharti A.K."/>
            <person name="Crow J.A."/>
            <person name="Grimwood J."/>
            <person name="Kramer R."/>
            <person name="Lindquist E."/>
            <person name="Lucas S."/>
            <person name="Salamov A."/>
            <person name="McFadden G.I."/>
            <person name="Lane C.E."/>
            <person name="Keeling P.J."/>
            <person name="Gray M.W."/>
            <person name="Grigoriev I.V."/>
            <person name="Archibald J.M."/>
        </authorList>
    </citation>
    <scope>NUCLEOTIDE SEQUENCE</scope>
    <source>
        <strain evidence="4">CCMP2712</strain>
    </source>
</reference>
<dbReference type="RefSeq" id="XP_005842049.1">
    <property type="nucleotide sequence ID" value="XM_005841992.1"/>
</dbReference>
<sequence length="277" mass="30671">MSSSLNKIALVTGSTDGIGRHTALKLAQEGYEVIIHGRNPKRIEDALAFIKSKCPNAHLQSFQADFARLDDVRKLGNEIASKYQCIDVLINNAGVYEESMKKTVDGFEMTFQVNVLAGFLLTTLLMDTVAKAEEPRIIITSSISQGSSIDFDNLNMEKGFSSHGSYSLSKLCNAMHAIELAERMKKRHPHVTVNTLDPGTVNTKMLLAGWGMCGIDVERANNEFNLATDASLKGKSGLYFVGGRETKASRPCYDKDQRLKLWKRMEDMTGVRCLPED</sequence>
<dbReference type="KEGG" id="gtt:GUITHDRAFT_63155"/>
<reference evidence="2 4" key="1">
    <citation type="journal article" date="2012" name="Nature">
        <title>Algal genomes reveal evolutionary mosaicism and the fate of nucleomorphs.</title>
        <authorList>
            <consortium name="DOE Joint Genome Institute"/>
            <person name="Curtis B.A."/>
            <person name="Tanifuji G."/>
            <person name="Burki F."/>
            <person name="Gruber A."/>
            <person name="Irimia M."/>
            <person name="Maruyama S."/>
            <person name="Arias M.C."/>
            <person name="Ball S.G."/>
            <person name="Gile G.H."/>
            <person name="Hirakawa Y."/>
            <person name="Hopkins J.F."/>
            <person name="Kuo A."/>
            <person name="Rensing S.A."/>
            <person name="Schmutz J."/>
            <person name="Symeonidi A."/>
            <person name="Elias M."/>
            <person name="Eveleigh R.J."/>
            <person name="Herman E.K."/>
            <person name="Klute M.J."/>
            <person name="Nakayama T."/>
            <person name="Obornik M."/>
            <person name="Reyes-Prieto A."/>
            <person name="Armbrust E.V."/>
            <person name="Aves S.J."/>
            <person name="Beiko R.G."/>
            <person name="Coutinho P."/>
            <person name="Dacks J.B."/>
            <person name="Durnford D.G."/>
            <person name="Fast N.M."/>
            <person name="Green B.R."/>
            <person name="Grisdale C.J."/>
            <person name="Hempel F."/>
            <person name="Henrissat B."/>
            <person name="Hoppner M.P."/>
            <person name="Ishida K."/>
            <person name="Kim E."/>
            <person name="Koreny L."/>
            <person name="Kroth P.G."/>
            <person name="Liu Y."/>
            <person name="Malik S.B."/>
            <person name="Maier U.G."/>
            <person name="McRose D."/>
            <person name="Mock T."/>
            <person name="Neilson J.A."/>
            <person name="Onodera N.T."/>
            <person name="Poole A.M."/>
            <person name="Pritham E.J."/>
            <person name="Richards T.A."/>
            <person name="Rocap G."/>
            <person name="Roy S.W."/>
            <person name="Sarai C."/>
            <person name="Schaack S."/>
            <person name="Shirato S."/>
            <person name="Slamovits C.H."/>
            <person name="Spencer D.F."/>
            <person name="Suzuki S."/>
            <person name="Worden A.Z."/>
            <person name="Zauner S."/>
            <person name="Barry K."/>
            <person name="Bell C."/>
            <person name="Bharti A.K."/>
            <person name="Crow J.A."/>
            <person name="Grimwood J."/>
            <person name="Kramer R."/>
            <person name="Lindquist E."/>
            <person name="Lucas S."/>
            <person name="Salamov A."/>
            <person name="McFadden G.I."/>
            <person name="Lane C.E."/>
            <person name="Keeling P.J."/>
            <person name="Gray M.W."/>
            <person name="Grigoriev I.V."/>
            <person name="Archibald J.M."/>
        </authorList>
    </citation>
    <scope>NUCLEOTIDE SEQUENCE</scope>
    <source>
        <strain evidence="2 4">CCMP2712</strain>
    </source>
</reference>
<keyword evidence="1" id="KW-0560">Oxidoreductase</keyword>
<dbReference type="GeneID" id="17311567"/>
<keyword evidence="4" id="KW-1185">Reference proteome</keyword>
<dbReference type="OMA" id="CKGNAAM"/>
<dbReference type="HOGENOM" id="CLU_010194_44_5_1"/>
<evidence type="ECO:0000313" key="2">
    <source>
        <dbReference type="EMBL" id="EKX55069.1"/>
    </source>
</evidence>
<dbReference type="InterPro" id="IPR002347">
    <property type="entry name" value="SDR_fam"/>
</dbReference>
<dbReference type="Gene3D" id="3.40.50.720">
    <property type="entry name" value="NAD(P)-binding Rossmann-like Domain"/>
    <property type="match status" value="1"/>
</dbReference>
<evidence type="ECO:0000313" key="3">
    <source>
        <dbReference type="EnsemblProtists" id="EKX55069"/>
    </source>
</evidence>
<dbReference type="PRINTS" id="PR00081">
    <property type="entry name" value="GDHRDH"/>
</dbReference>
<dbReference type="InterPro" id="IPR036291">
    <property type="entry name" value="NAD(P)-bd_dom_sf"/>
</dbReference>
<protein>
    <submittedName>
        <fullName evidence="2 3">Uncharacterized protein</fullName>
    </submittedName>
</protein>
<evidence type="ECO:0000313" key="4">
    <source>
        <dbReference type="Proteomes" id="UP000011087"/>
    </source>
</evidence>
<dbReference type="EMBL" id="JH992966">
    <property type="protein sequence ID" value="EKX55069.1"/>
    <property type="molecule type" value="Genomic_DNA"/>
</dbReference>
<name>L1K379_GUITC</name>
<dbReference type="PANTHER" id="PTHR43157:SF31">
    <property type="entry name" value="PHOSPHATIDYLINOSITOL-GLYCAN BIOSYNTHESIS CLASS F PROTEIN"/>
    <property type="match status" value="1"/>
</dbReference>
<dbReference type="Proteomes" id="UP000011087">
    <property type="component" value="Unassembled WGS sequence"/>
</dbReference>
<proteinExistence type="predicted"/>